<keyword evidence="3" id="KW-1185">Reference proteome</keyword>
<accession>A0AAV4XKH1</accession>
<dbReference type="AlphaFoldDB" id="A0AAV4XKH1"/>
<dbReference type="Proteomes" id="UP001054945">
    <property type="component" value="Unassembled WGS sequence"/>
</dbReference>
<comment type="caution">
    <text evidence="2">The sequence shown here is derived from an EMBL/GenBank/DDBJ whole genome shotgun (WGS) entry which is preliminary data.</text>
</comment>
<proteinExistence type="predicted"/>
<keyword evidence="1" id="KW-0472">Membrane</keyword>
<evidence type="ECO:0000256" key="1">
    <source>
        <dbReference type="SAM" id="Phobius"/>
    </source>
</evidence>
<protein>
    <submittedName>
        <fullName evidence="2">Uncharacterized protein</fullName>
    </submittedName>
</protein>
<feature type="transmembrane region" description="Helical" evidence="1">
    <location>
        <begin position="76"/>
        <end position="95"/>
    </location>
</feature>
<name>A0AAV4XKH1_CAEEX</name>
<keyword evidence="1" id="KW-0812">Transmembrane</keyword>
<sequence>MTNTEYFITDINGSSSSSEPANDVYASDDNSVLSVNQSHNVHTPNKIMSLSKIQKNSHNLIEGPNHYMHNFQDTGFLNPLIVILIQVIVDIHLVMA</sequence>
<keyword evidence="1" id="KW-1133">Transmembrane helix</keyword>
<reference evidence="2 3" key="1">
    <citation type="submission" date="2021-06" db="EMBL/GenBank/DDBJ databases">
        <title>Caerostris extrusa draft genome.</title>
        <authorList>
            <person name="Kono N."/>
            <person name="Arakawa K."/>
        </authorList>
    </citation>
    <scope>NUCLEOTIDE SEQUENCE [LARGE SCALE GENOMIC DNA]</scope>
</reference>
<organism evidence="2 3">
    <name type="scientific">Caerostris extrusa</name>
    <name type="common">Bark spider</name>
    <name type="synonym">Caerostris bankana</name>
    <dbReference type="NCBI Taxonomy" id="172846"/>
    <lineage>
        <taxon>Eukaryota</taxon>
        <taxon>Metazoa</taxon>
        <taxon>Ecdysozoa</taxon>
        <taxon>Arthropoda</taxon>
        <taxon>Chelicerata</taxon>
        <taxon>Arachnida</taxon>
        <taxon>Araneae</taxon>
        <taxon>Araneomorphae</taxon>
        <taxon>Entelegynae</taxon>
        <taxon>Araneoidea</taxon>
        <taxon>Araneidae</taxon>
        <taxon>Caerostris</taxon>
    </lineage>
</organism>
<gene>
    <name evidence="2" type="ORF">CEXT_424561</name>
</gene>
<evidence type="ECO:0000313" key="3">
    <source>
        <dbReference type="Proteomes" id="UP001054945"/>
    </source>
</evidence>
<dbReference type="EMBL" id="BPLR01000391">
    <property type="protein sequence ID" value="GIY94441.1"/>
    <property type="molecule type" value="Genomic_DNA"/>
</dbReference>
<evidence type="ECO:0000313" key="2">
    <source>
        <dbReference type="EMBL" id="GIY94441.1"/>
    </source>
</evidence>